<sequence>MSNPEAQPKTVEELGTALSGKDRVLAAAYLATFKKRKAGVTAKYSEKSPLHLRRPGLHQGPAQRRGQGCRGCCCSRTRTGC</sequence>
<gene>
    <name evidence="2" type="ORF">SAMN00790413_01882</name>
</gene>
<proteinExistence type="predicted"/>
<dbReference type="AlphaFoldDB" id="A0A1W1VIN9"/>
<name>A0A1W1VIN9_9DEIO</name>
<evidence type="ECO:0000256" key="1">
    <source>
        <dbReference type="SAM" id="MobiDB-lite"/>
    </source>
</evidence>
<evidence type="ECO:0000313" key="3">
    <source>
        <dbReference type="Proteomes" id="UP000192582"/>
    </source>
</evidence>
<protein>
    <submittedName>
        <fullName evidence="2">Uncharacterized protein</fullName>
    </submittedName>
</protein>
<dbReference type="Proteomes" id="UP000192582">
    <property type="component" value="Unassembled WGS sequence"/>
</dbReference>
<accession>A0A1W1VIN9</accession>
<keyword evidence="3" id="KW-1185">Reference proteome</keyword>
<evidence type="ECO:0000313" key="2">
    <source>
        <dbReference type="EMBL" id="SMB93188.1"/>
    </source>
</evidence>
<dbReference type="EMBL" id="FWWU01000009">
    <property type="protein sequence ID" value="SMB93188.1"/>
    <property type="molecule type" value="Genomic_DNA"/>
</dbReference>
<organism evidence="2 3">
    <name type="scientific">Deinococcus hopiensis KR-140</name>
    <dbReference type="NCBI Taxonomy" id="695939"/>
    <lineage>
        <taxon>Bacteria</taxon>
        <taxon>Thermotogati</taxon>
        <taxon>Deinococcota</taxon>
        <taxon>Deinococci</taxon>
        <taxon>Deinococcales</taxon>
        <taxon>Deinococcaceae</taxon>
        <taxon>Deinococcus</taxon>
    </lineage>
</organism>
<dbReference type="STRING" id="695939.SAMN00790413_01882"/>
<reference evidence="2 3" key="1">
    <citation type="submission" date="2017-04" db="EMBL/GenBank/DDBJ databases">
        <authorList>
            <person name="Afonso C.L."/>
            <person name="Miller P.J."/>
            <person name="Scott M.A."/>
            <person name="Spackman E."/>
            <person name="Goraichik I."/>
            <person name="Dimitrov K.M."/>
            <person name="Suarez D.L."/>
            <person name="Swayne D.E."/>
        </authorList>
    </citation>
    <scope>NUCLEOTIDE SEQUENCE [LARGE SCALE GENOMIC DNA]</scope>
    <source>
        <strain evidence="2 3">KR-140</strain>
    </source>
</reference>
<feature type="region of interest" description="Disordered" evidence="1">
    <location>
        <begin position="51"/>
        <end position="71"/>
    </location>
</feature>